<dbReference type="SUPFAM" id="SSF103473">
    <property type="entry name" value="MFS general substrate transporter"/>
    <property type="match status" value="1"/>
</dbReference>
<keyword evidence="2" id="KW-0813">Transport</keyword>
<keyword evidence="3" id="KW-1003">Cell membrane</keyword>
<dbReference type="PANTHER" id="PTHR23513">
    <property type="entry name" value="INTEGRAL MEMBRANE EFFLUX PROTEIN-RELATED"/>
    <property type="match status" value="1"/>
</dbReference>
<feature type="transmembrane region" description="Helical" evidence="7">
    <location>
        <begin position="76"/>
        <end position="96"/>
    </location>
</feature>
<comment type="subcellular location">
    <subcellularLocation>
        <location evidence="1">Cell membrane</location>
        <topology evidence="1">Multi-pass membrane protein</topology>
    </subcellularLocation>
</comment>
<proteinExistence type="predicted"/>
<feature type="domain" description="Major facilitator superfamily (MFS) profile" evidence="8">
    <location>
        <begin position="1"/>
        <end position="400"/>
    </location>
</feature>
<dbReference type="CDD" id="cd06173">
    <property type="entry name" value="MFS_MefA_like"/>
    <property type="match status" value="1"/>
</dbReference>
<evidence type="ECO:0000256" key="2">
    <source>
        <dbReference type="ARBA" id="ARBA00022448"/>
    </source>
</evidence>
<protein>
    <submittedName>
        <fullName evidence="9">Putative MFS family arabinose efflux permease</fullName>
    </submittedName>
</protein>
<feature type="transmembrane region" description="Helical" evidence="7">
    <location>
        <begin position="312"/>
        <end position="334"/>
    </location>
</feature>
<dbReference type="InterPro" id="IPR036259">
    <property type="entry name" value="MFS_trans_sf"/>
</dbReference>
<evidence type="ECO:0000256" key="1">
    <source>
        <dbReference type="ARBA" id="ARBA00004651"/>
    </source>
</evidence>
<gene>
    <name evidence="9" type="ORF">CLV88_10940</name>
</gene>
<feature type="transmembrane region" description="Helical" evidence="7">
    <location>
        <begin position="288"/>
        <end position="306"/>
    </location>
</feature>
<dbReference type="PANTHER" id="PTHR23513:SF6">
    <property type="entry name" value="MAJOR FACILITATOR SUPERFAMILY ASSOCIATED DOMAIN-CONTAINING PROTEIN"/>
    <property type="match status" value="1"/>
</dbReference>
<feature type="transmembrane region" description="Helical" evidence="7">
    <location>
        <begin position="346"/>
        <end position="365"/>
    </location>
</feature>
<dbReference type="RefSeq" id="WP_106609031.1">
    <property type="nucleotide sequence ID" value="NZ_PYGJ01000009.1"/>
</dbReference>
<keyword evidence="6 7" id="KW-0472">Membrane</keyword>
<dbReference type="OrthoDB" id="9809918at2"/>
<evidence type="ECO:0000256" key="6">
    <source>
        <dbReference type="ARBA" id="ARBA00023136"/>
    </source>
</evidence>
<feature type="transmembrane region" description="Helical" evidence="7">
    <location>
        <begin position="43"/>
        <end position="64"/>
    </location>
</feature>
<evidence type="ECO:0000256" key="5">
    <source>
        <dbReference type="ARBA" id="ARBA00022989"/>
    </source>
</evidence>
<evidence type="ECO:0000313" key="9">
    <source>
        <dbReference type="EMBL" id="PSL18655.1"/>
    </source>
</evidence>
<feature type="transmembrane region" description="Helical" evidence="7">
    <location>
        <begin position="20"/>
        <end position="37"/>
    </location>
</feature>
<accession>A0A2P8FAB3</accession>
<feature type="transmembrane region" description="Helical" evidence="7">
    <location>
        <begin position="258"/>
        <end position="276"/>
    </location>
</feature>
<feature type="transmembrane region" description="Helical" evidence="7">
    <location>
        <begin position="219"/>
        <end position="238"/>
    </location>
</feature>
<reference evidence="9 10" key="1">
    <citation type="submission" date="2018-03" db="EMBL/GenBank/DDBJ databases">
        <title>Genomic Encyclopedia of Archaeal and Bacterial Type Strains, Phase II (KMG-II): from individual species to whole genera.</title>
        <authorList>
            <person name="Goeker M."/>
        </authorList>
    </citation>
    <scope>NUCLEOTIDE SEQUENCE [LARGE SCALE GENOMIC DNA]</scope>
    <source>
        <strain evidence="9 10">DSM 100673</strain>
    </source>
</reference>
<dbReference type="AlphaFoldDB" id="A0A2P8FAB3"/>
<name>A0A2P8FAB3_9RHOB</name>
<feature type="transmembrane region" description="Helical" evidence="7">
    <location>
        <begin position="162"/>
        <end position="186"/>
    </location>
</feature>
<dbReference type="GO" id="GO:0005886">
    <property type="term" value="C:plasma membrane"/>
    <property type="evidence" value="ECO:0007669"/>
    <property type="project" value="UniProtKB-SubCell"/>
</dbReference>
<dbReference type="Proteomes" id="UP000240418">
    <property type="component" value="Unassembled WGS sequence"/>
</dbReference>
<dbReference type="PROSITE" id="PS50850">
    <property type="entry name" value="MFS"/>
    <property type="match status" value="1"/>
</dbReference>
<evidence type="ECO:0000256" key="4">
    <source>
        <dbReference type="ARBA" id="ARBA00022692"/>
    </source>
</evidence>
<dbReference type="InterPro" id="IPR020846">
    <property type="entry name" value="MFS_dom"/>
</dbReference>
<dbReference type="GO" id="GO:0022857">
    <property type="term" value="F:transmembrane transporter activity"/>
    <property type="evidence" value="ECO:0007669"/>
    <property type="project" value="InterPro"/>
</dbReference>
<comment type="caution">
    <text evidence="9">The sequence shown here is derived from an EMBL/GenBank/DDBJ whole genome shotgun (WGS) entry which is preliminary data.</text>
</comment>
<dbReference type="EMBL" id="PYGJ01000009">
    <property type="protein sequence ID" value="PSL18655.1"/>
    <property type="molecule type" value="Genomic_DNA"/>
</dbReference>
<evidence type="ECO:0000313" key="10">
    <source>
        <dbReference type="Proteomes" id="UP000240418"/>
    </source>
</evidence>
<keyword evidence="5 7" id="KW-1133">Transmembrane helix</keyword>
<evidence type="ECO:0000259" key="8">
    <source>
        <dbReference type="PROSITE" id="PS50850"/>
    </source>
</evidence>
<dbReference type="Gene3D" id="1.20.1250.20">
    <property type="entry name" value="MFS general substrate transporter like domains"/>
    <property type="match status" value="1"/>
</dbReference>
<evidence type="ECO:0000256" key="7">
    <source>
        <dbReference type="SAM" id="Phobius"/>
    </source>
</evidence>
<evidence type="ECO:0000256" key="3">
    <source>
        <dbReference type="ARBA" id="ARBA00022475"/>
    </source>
</evidence>
<keyword evidence="10" id="KW-1185">Reference proteome</keyword>
<feature type="transmembrane region" description="Helical" evidence="7">
    <location>
        <begin position="377"/>
        <end position="395"/>
    </location>
</feature>
<keyword evidence="4 7" id="KW-0812">Transmembrane</keyword>
<dbReference type="InterPro" id="IPR010290">
    <property type="entry name" value="TM_effector"/>
</dbReference>
<sequence>MNLAALSSANFRNYVSGSMFALLAIWMQRVTMGWIAWDMTGTSSFVGLVAFVQFAPAIVLSPLFGVWVDRLDVRRVTLVIQFVNLLVALAFVLFYVLGWLTPLTMVALTLASGVALAANHPTRMSLSVRLVPKEMVSSVVTIVAINFNVARTLGPALGGLIIARWGVAAALITQAALLLPFIVQLFRLKVRPRRSDPAEDESFLAALHSGFSYVWQNVVTWRAMVIGGVVALVGRGVLEILPPLADGVFQRGPEGLGVLMTATGIGAVFGGFFKAMLPPQAPGRIPRVTLIAILLGLLLVSALGAAPNWTAALLVAAAIAFVTTLSAISMQTAIQMELEDDMRGRVMSLWAVVVAGGGAIGAWALGISADLVGYQEALIVVGFGSTLLLGGYLAMTSRNR</sequence>
<dbReference type="Pfam" id="PF05977">
    <property type="entry name" value="MFS_3"/>
    <property type="match status" value="1"/>
</dbReference>
<organism evidence="9 10">
    <name type="scientific">Shimia abyssi</name>
    <dbReference type="NCBI Taxonomy" id="1662395"/>
    <lineage>
        <taxon>Bacteria</taxon>
        <taxon>Pseudomonadati</taxon>
        <taxon>Pseudomonadota</taxon>
        <taxon>Alphaproteobacteria</taxon>
        <taxon>Rhodobacterales</taxon>
        <taxon>Roseobacteraceae</taxon>
    </lineage>
</organism>